<protein>
    <submittedName>
        <fullName evidence="2">HNH endonuclease</fullName>
    </submittedName>
</protein>
<dbReference type="InterPro" id="IPR002711">
    <property type="entry name" value="HNH"/>
</dbReference>
<evidence type="ECO:0000313" key="3">
    <source>
        <dbReference type="Proteomes" id="UP000293291"/>
    </source>
</evidence>
<dbReference type="RefSeq" id="WP_129456230.1">
    <property type="nucleotide sequence ID" value="NZ_JACXYX010000018.1"/>
</dbReference>
<sequence length="207" mass="23796">MSARHLSPNDPAFAGLPTADHEWTSDDWQQLLHWLIESGILTYKDVTALVLGHLNPPQVGTSIASKKTFQAHFPPRKTWQAVRAWFYQQRGKCEDCGARLELQADHVETRQDYGDQADRLDNMLLRCRRCNVIRRPSHAQGGLTFLTAEAALMWILLIKRPRTYQEFEGMCRDYGMTMANIRFQEAWAMAHWLEDDGSYTIDPSSSL</sequence>
<feature type="domain" description="HNH nuclease" evidence="1">
    <location>
        <begin position="81"/>
        <end position="132"/>
    </location>
</feature>
<dbReference type="OrthoDB" id="4578716at2"/>
<keyword evidence="2" id="KW-0378">Hydrolase</keyword>
<dbReference type="Gene3D" id="1.10.30.50">
    <property type="match status" value="1"/>
</dbReference>
<proteinExistence type="predicted"/>
<name>A0A4Q2SBU7_9ACTN</name>
<dbReference type="AlphaFoldDB" id="A0A4Q2SBU7"/>
<dbReference type="GO" id="GO:0004519">
    <property type="term" value="F:endonuclease activity"/>
    <property type="evidence" value="ECO:0007669"/>
    <property type="project" value="UniProtKB-KW"/>
</dbReference>
<evidence type="ECO:0000313" key="2">
    <source>
        <dbReference type="EMBL" id="RYB99382.1"/>
    </source>
</evidence>
<dbReference type="SMART" id="SM00507">
    <property type="entry name" value="HNHc"/>
    <property type="match status" value="1"/>
</dbReference>
<dbReference type="EMBL" id="SDWU01000019">
    <property type="protein sequence ID" value="RYB99382.1"/>
    <property type="molecule type" value="Genomic_DNA"/>
</dbReference>
<keyword evidence="3" id="KW-1185">Reference proteome</keyword>
<keyword evidence="2" id="KW-0540">Nuclease</keyword>
<evidence type="ECO:0000259" key="1">
    <source>
        <dbReference type="SMART" id="SM00507"/>
    </source>
</evidence>
<dbReference type="Pfam" id="PF01844">
    <property type="entry name" value="HNH"/>
    <property type="match status" value="1"/>
</dbReference>
<dbReference type="GO" id="GO:0003676">
    <property type="term" value="F:nucleic acid binding"/>
    <property type="evidence" value="ECO:0007669"/>
    <property type="project" value="InterPro"/>
</dbReference>
<organism evidence="2 3">
    <name type="scientific">Nocardioides ganghwensis</name>
    <dbReference type="NCBI Taxonomy" id="252230"/>
    <lineage>
        <taxon>Bacteria</taxon>
        <taxon>Bacillati</taxon>
        <taxon>Actinomycetota</taxon>
        <taxon>Actinomycetes</taxon>
        <taxon>Propionibacteriales</taxon>
        <taxon>Nocardioidaceae</taxon>
        <taxon>Nocardioides</taxon>
    </lineage>
</organism>
<dbReference type="GO" id="GO:0008270">
    <property type="term" value="F:zinc ion binding"/>
    <property type="evidence" value="ECO:0007669"/>
    <property type="project" value="InterPro"/>
</dbReference>
<reference evidence="2 3" key="1">
    <citation type="submission" date="2019-01" db="EMBL/GenBank/DDBJ databases">
        <title>Novel species of Nocardioides.</title>
        <authorList>
            <person name="Liu Q."/>
            <person name="Xin Y.-H."/>
        </authorList>
    </citation>
    <scope>NUCLEOTIDE SEQUENCE [LARGE SCALE GENOMIC DNA]</scope>
    <source>
        <strain evidence="2 3">CGMCC 4.6875</strain>
    </source>
</reference>
<gene>
    <name evidence="2" type="ORF">EUA07_16270</name>
</gene>
<dbReference type="Proteomes" id="UP000293291">
    <property type="component" value="Unassembled WGS sequence"/>
</dbReference>
<accession>A0A4Q2SBU7</accession>
<dbReference type="CDD" id="cd00085">
    <property type="entry name" value="HNHc"/>
    <property type="match status" value="1"/>
</dbReference>
<comment type="caution">
    <text evidence="2">The sequence shown here is derived from an EMBL/GenBank/DDBJ whole genome shotgun (WGS) entry which is preliminary data.</text>
</comment>
<keyword evidence="2" id="KW-0255">Endonuclease</keyword>
<dbReference type="InterPro" id="IPR003615">
    <property type="entry name" value="HNH_nuc"/>
</dbReference>